<evidence type="ECO:0000256" key="1">
    <source>
        <dbReference type="SAM" id="Phobius"/>
    </source>
</evidence>
<evidence type="ECO:0000313" key="3">
    <source>
        <dbReference type="Proteomes" id="UP000886998"/>
    </source>
</evidence>
<keyword evidence="1" id="KW-0472">Membrane</keyword>
<proteinExistence type="predicted"/>
<keyword evidence="1" id="KW-0812">Transmembrane</keyword>
<comment type="caution">
    <text evidence="2">The sequence shown here is derived from an EMBL/GenBank/DDBJ whole genome shotgun (WGS) entry which is preliminary data.</text>
</comment>
<reference evidence="2" key="1">
    <citation type="submission" date="2020-08" db="EMBL/GenBank/DDBJ databases">
        <title>Multicomponent nature underlies the extraordinary mechanical properties of spider dragline silk.</title>
        <authorList>
            <person name="Kono N."/>
            <person name="Nakamura H."/>
            <person name="Mori M."/>
            <person name="Yoshida Y."/>
            <person name="Ohtoshi R."/>
            <person name="Malay A.D."/>
            <person name="Moran D.A.P."/>
            <person name="Tomita M."/>
            <person name="Numata K."/>
            <person name="Arakawa K."/>
        </authorList>
    </citation>
    <scope>NUCLEOTIDE SEQUENCE</scope>
</reference>
<keyword evidence="3" id="KW-1185">Reference proteome</keyword>
<organism evidence="2 3">
    <name type="scientific">Trichonephila inaurata madagascariensis</name>
    <dbReference type="NCBI Taxonomy" id="2747483"/>
    <lineage>
        <taxon>Eukaryota</taxon>
        <taxon>Metazoa</taxon>
        <taxon>Ecdysozoa</taxon>
        <taxon>Arthropoda</taxon>
        <taxon>Chelicerata</taxon>
        <taxon>Arachnida</taxon>
        <taxon>Araneae</taxon>
        <taxon>Araneomorphae</taxon>
        <taxon>Entelegynae</taxon>
        <taxon>Araneoidea</taxon>
        <taxon>Nephilidae</taxon>
        <taxon>Trichonephila</taxon>
        <taxon>Trichonephila inaurata</taxon>
    </lineage>
</organism>
<feature type="transmembrane region" description="Helical" evidence="1">
    <location>
        <begin position="12"/>
        <end position="34"/>
    </location>
</feature>
<dbReference type="EMBL" id="BMAV01021404">
    <property type="protein sequence ID" value="GFY75455.1"/>
    <property type="molecule type" value="Genomic_DNA"/>
</dbReference>
<accession>A0A8X7CRA3</accession>
<protein>
    <submittedName>
        <fullName evidence="2">Uncharacterized protein</fullName>
    </submittedName>
</protein>
<keyword evidence="1" id="KW-1133">Transmembrane helix</keyword>
<evidence type="ECO:0000313" key="2">
    <source>
        <dbReference type="EMBL" id="GFY75455.1"/>
    </source>
</evidence>
<sequence>MFTSGENQGSGVLPVSGFLPTSCIMTIIEALYYLNWGDTRRTNRSTHIWRRHLNYSEILGLSLRVRFIFMDHSTLSHRTWPVNKYIKSQDIQIEQCPTISVDMDVIQHRY</sequence>
<gene>
    <name evidence="2" type="ORF">TNIN_62991</name>
</gene>
<dbReference type="AlphaFoldDB" id="A0A8X7CRA3"/>
<name>A0A8X7CRA3_9ARAC</name>
<dbReference type="Proteomes" id="UP000886998">
    <property type="component" value="Unassembled WGS sequence"/>
</dbReference>